<accession>B1ZCW8</accession>
<dbReference type="EMBL" id="CP001029">
    <property type="protein sequence ID" value="ACB80837.1"/>
    <property type="molecule type" value="Genomic_DNA"/>
</dbReference>
<dbReference type="RefSeq" id="WP_012454559.1">
    <property type="nucleotide sequence ID" value="NC_010725.1"/>
</dbReference>
<dbReference type="Proteomes" id="UP000007136">
    <property type="component" value="Chromosome"/>
</dbReference>
<gene>
    <name evidence="1" type="ordered locus">Mpop_2682</name>
</gene>
<name>B1ZCW8_METPB</name>
<organism evidence="1 2">
    <name type="scientific">Methylorubrum populi (strain ATCC BAA-705 / NCIMB 13946 / BJ001)</name>
    <name type="common">Methylobacterium populi</name>
    <dbReference type="NCBI Taxonomy" id="441620"/>
    <lineage>
        <taxon>Bacteria</taxon>
        <taxon>Pseudomonadati</taxon>
        <taxon>Pseudomonadota</taxon>
        <taxon>Alphaproteobacteria</taxon>
        <taxon>Hyphomicrobiales</taxon>
        <taxon>Methylobacteriaceae</taxon>
        <taxon>Methylorubrum</taxon>
    </lineage>
</organism>
<dbReference type="STRING" id="441620.Mpop_2682"/>
<dbReference type="HOGENOM" id="CLU_1990044_0_0_5"/>
<dbReference type="AlphaFoldDB" id="B1ZCW8"/>
<proteinExistence type="predicted"/>
<reference evidence="1" key="1">
    <citation type="submission" date="2008-04" db="EMBL/GenBank/DDBJ databases">
        <title>Complete sequence of chromosome of Methylobacterium populi BJ001.</title>
        <authorList>
            <consortium name="US DOE Joint Genome Institute"/>
            <person name="Copeland A."/>
            <person name="Lucas S."/>
            <person name="Lapidus A."/>
            <person name="Glavina del Rio T."/>
            <person name="Dalin E."/>
            <person name="Tice H."/>
            <person name="Bruce D."/>
            <person name="Goodwin L."/>
            <person name="Pitluck S."/>
            <person name="Chertkov O."/>
            <person name="Brettin T."/>
            <person name="Detter J.C."/>
            <person name="Han C."/>
            <person name="Kuske C.R."/>
            <person name="Schmutz J."/>
            <person name="Larimer F."/>
            <person name="Land M."/>
            <person name="Hauser L."/>
            <person name="Kyrpides N."/>
            <person name="Mikhailova N."/>
            <person name="Marx C."/>
            <person name="Richardson P."/>
        </authorList>
    </citation>
    <scope>NUCLEOTIDE SEQUENCE [LARGE SCALE GENOMIC DNA]</scope>
    <source>
        <strain evidence="1">BJ001</strain>
    </source>
</reference>
<protein>
    <submittedName>
        <fullName evidence="1">Phage head-tail adaptor</fullName>
    </submittedName>
</protein>
<dbReference type="OrthoDB" id="9917936at2"/>
<evidence type="ECO:0000313" key="1">
    <source>
        <dbReference type="EMBL" id="ACB80837.1"/>
    </source>
</evidence>
<sequence>MATAGERTSFCDILQRPPRSTLGETETDISKWSVWSSAWAKKQGLRGGELTLARETSQQETEDFWFAYEDVMDPLGDGDSLNSKMVLRVDNGTPAGLLYDIDGVFPDEVHRKEVRVRGIRKRLPV</sequence>
<dbReference type="KEGG" id="mpo:Mpop_2682"/>
<evidence type="ECO:0000313" key="2">
    <source>
        <dbReference type="Proteomes" id="UP000007136"/>
    </source>
</evidence>